<dbReference type="NCBIfam" id="TIGR01640">
    <property type="entry name" value="F_box_assoc_1"/>
    <property type="match status" value="1"/>
</dbReference>
<dbReference type="Proteomes" id="UP001237642">
    <property type="component" value="Unassembled WGS sequence"/>
</dbReference>
<comment type="caution">
    <text evidence="2">The sequence shown here is derived from an EMBL/GenBank/DDBJ whole genome shotgun (WGS) entry which is preliminary data.</text>
</comment>
<dbReference type="Gene3D" id="1.20.1280.50">
    <property type="match status" value="1"/>
</dbReference>
<dbReference type="EMBL" id="JAUIZM010000008">
    <property type="protein sequence ID" value="KAK1368267.1"/>
    <property type="molecule type" value="Genomic_DNA"/>
</dbReference>
<reference evidence="2" key="2">
    <citation type="submission" date="2023-05" db="EMBL/GenBank/DDBJ databases">
        <authorList>
            <person name="Schelkunov M.I."/>
        </authorList>
    </citation>
    <scope>NUCLEOTIDE SEQUENCE</scope>
    <source>
        <strain evidence="2">Hsosn_3</strain>
        <tissue evidence="2">Leaf</tissue>
    </source>
</reference>
<dbReference type="InterPro" id="IPR036047">
    <property type="entry name" value="F-box-like_dom_sf"/>
</dbReference>
<feature type="domain" description="F-box" evidence="1">
    <location>
        <begin position="9"/>
        <end position="48"/>
    </location>
</feature>
<gene>
    <name evidence="2" type="ORF">POM88_034359</name>
</gene>
<name>A0AAD8MCX6_9APIA</name>
<dbReference type="Pfam" id="PF00646">
    <property type="entry name" value="F-box"/>
    <property type="match status" value="1"/>
</dbReference>
<evidence type="ECO:0000313" key="3">
    <source>
        <dbReference type="Proteomes" id="UP001237642"/>
    </source>
</evidence>
<proteinExistence type="predicted"/>
<dbReference type="InterPro" id="IPR015915">
    <property type="entry name" value="Kelch-typ_b-propeller"/>
</dbReference>
<dbReference type="InterPro" id="IPR001810">
    <property type="entry name" value="F-box_dom"/>
</dbReference>
<protein>
    <submittedName>
        <fullName evidence="2">F-box domain-containing protein</fullName>
    </submittedName>
</protein>
<sequence>MRKRRHTAVSLIELLPEDLLIQIFLKLPVKYVYSCKRVCKHFLYIIEEPKYSVCTHKSLVLLHSGCKSEHGWPYYQNTFFMLLMDEITKEVVACLRLYPPFRNCPGLYHPTVIGSSNGLICYAAWLGYNYDIDFANFMLLLWNPVTNQSRYVPRHQSKCKPDVIEFGYIEETNDYVIVKVGSPGFNLEVYNMSTDSWRTIDSNLFSRADSIPTVYRDQNAVFVNGSFHWAIKNSNSNNVVYYNVKEEKLGLINMLDSDNGLNDKRRGFYRRKLDKWRGFNRRKLLVVEEKLAMIYWNRKKGNRFEIWVMNDCGIGNSWTRHFQISETFTDCMGYWANGLILLNEEEVLFFYDLKTRSRKKMSLRDTTGWRHRRINGFSSFVTTRVPVSKYR</sequence>
<dbReference type="SUPFAM" id="SSF117281">
    <property type="entry name" value="Kelch motif"/>
    <property type="match status" value="1"/>
</dbReference>
<dbReference type="InterPro" id="IPR006527">
    <property type="entry name" value="F-box-assoc_dom_typ1"/>
</dbReference>
<dbReference type="InterPro" id="IPR050796">
    <property type="entry name" value="SCF_F-box_component"/>
</dbReference>
<evidence type="ECO:0000259" key="1">
    <source>
        <dbReference type="PROSITE" id="PS50181"/>
    </source>
</evidence>
<dbReference type="Pfam" id="PF07734">
    <property type="entry name" value="FBA_1"/>
    <property type="match status" value="1"/>
</dbReference>
<reference evidence="2" key="1">
    <citation type="submission" date="2023-02" db="EMBL/GenBank/DDBJ databases">
        <title>Genome of toxic invasive species Heracleum sosnowskyi carries increased number of genes despite the absence of recent whole-genome duplications.</title>
        <authorList>
            <person name="Schelkunov M."/>
            <person name="Shtratnikova V."/>
            <person name="Makarenko M."/>
            <person name="Klepikova A."/>
            <person name="Omelchenko D."/>
            <person name="Novikova G."/>
            <person name="Obukhova E."/>
            <person name="Bogdanov V."/>
            <person name="Penin A."/>
            <person name="Logacheva M."/>
        </authorList>
    </citation>
    <scope>NUCLEOTIDE SEQUENCE</scope>
    <source>
        <strain evidence="2">Hsosn_3</strain>
        <tissue evidence="2">Leaf</tissue>
    </source>
</reference>
<accession>A0AAD8MCX6</accession>
<dbReference type="AlphaFoldDB" id="A0AAD8MCX6"/>
<dbReference type="SUPFAM" id="SSF81383">
    <property type="entry name" value="F-box domain"/>
    <property type="match status" value="1"/>
</dbReference>
<dbReference type="PROSITE" id="PS50181">
    <property type="entry name" value="FBOX"/>
    <property type="match status" value="1"/>
</dbReference>
<organism evidence="2 3">
    <name type="scientific">Heracleum sosnowskyi</name>
    <dbReference type="NCBI Taxonomy" id="360622"/>
    <lineage>
        <taxon>Eukaryota</taxon>
        <taxon>Viridiplantae</taxon>
        <taxon>Streptophyta</taxon>
        <taxon>Embryophyta</taxon>
        <taxon>Tracheophyta</taxon>
        <taxon>Spermatophyta</taxon>
        <taxon>Magnoliopsida</taxon>
        <taxon>eudicotyledons</taxon>
        <taxon>Gunneridae</taxon>
        <taxon>Pentapetalae</taxon>
        <taxon>asterids</taxon>
        <taxon>campanulids</taxon>
        <taxon>Apiales</taxon>
        <taxon>Apiaceae</taxon>
        <taxon>Apioideae</taxon>
        <taxon>apioid superclade</taxon>
        <taxon>Tordylieae</taxon>
        <taxon>Tordyliinae</taxon>
        <taxon>Heracleum</taxon>
    </lineage>
</organism>
<keyword evidence="3" id="KW-1185">Reference proteome</keyword>
<evidence type="ECO:0000313" key="2">
    <source>
        <dbReference type="EMBL" id="KAK1368267.1"/>
    </source>
</evidence>
<dbReference type="PANTHER" id="PTHR31672">
    <property type="entry name" value="BNACNNG10540D PROTEIN"/>
    <property type="match status" value="1"/>
</dbReference>
<dbReference type="PANTHER" id="PTHR31672:SF10">
    <property type="entry name" value="F-BOX DOMAIN-CONTAINING PROTEIN"/>
    <property type="match status" value="1"/>
</dbReference>
<dbReference type="SMART" id="SM00256">
    <property type="entry name" value="FBOX"/>
    <property type="match status" value="1"/>
</dbReference>
<dbReference type="InterPro" id="IPR017451">
    <property type="entry name" value="F-box-assoc_interact_dom"/>
</dbReference>